<name>A0A5Q6RQX6_9ACTN</name>
<feature type="compositionally biased region" description="Low complexity" evidence="1">
    <location>
        <begin position="140"/>
        <end position="154"/>
    </location>
</feature>
<dbReference type="EMBL" id="VDFQ02000005">
    <property type="protein sequence ID" value="KAA1420442.1"/>
    <property type="molecule type" value="Genomic_DNA"/>
</dbReference>
<evidence type="ECO:0000313" key="4">
    <source>
        <dbReference type="Proteomes" id="UP000307768"/>
    </source>
</evidence>
<accession>A0A5Q6RQX6</accession>
<feature type="transmembrane region" description="Helical" evidence="2">
    <location>
        <begin position="30"/>
        <end position="50"/>
    </location>
</feature>
<keyword evidence="2" id="KW-0812">Transmembrane</keyword>
<reference evidence="3 4" key="1">
    <citation type="submission" date="2019-09" db="EMBL/GenBank/DDBJ databases">
        <title>Mumia zhuanghuii sp. nov. isolated from the intestinal contents of plateau pika (Ochotona curzoniae) in the Qinghai-Tibet plateau of China.</title>
        <authorList>
            <person name="Tian Z."/>
        </authorList>
    </citation>
    <scope>NUCLEOTIDE SEQUENCE [LARGE SCALE GENOMIC DNA]</scope>
    <source>
        <strain evidence="4">350</strain>
    </source>
</reference>
<evidence type="ECO:0000256" key="2">
    <source>
        <dbReference type="SAM" id="Phobius"/>
    </source>
</evidence>
<feature type="compositionally biased region" description="Acidic residues" evidence="1">
    <location>
        <begin position="115"/>
        <end position="126"/>
    </location>
</feature>
<protein>
    <submittedName>
        <fullName evidence="3">Uncharacterized protein</fullName>
    </submittedName>
</protein>
<evidence type="ECO:0000313" key="3">
    <source>
        <dbReference type="EMBL" id="KAA1420442.1"/>
    </source>
</evidence>
<dbReference type="AlphaFoldDB" id="A0A5Q6RQX6"/>
<feature type="compositionally biased region" description="Low complexity" evidence="1">
    <location>
        <begin position="183"/>
        <end position="197"/>
    </location>
</feature>
<keyword evidence="2" id="KW-1133">Transmembrane helix</keyword>
<comment type="caution">
    <text evidence="3">The sequence shown here is derived from an EMBL/GenBank/DDBJ whole genome shotgun (WGS) entry which is preliminary data.</text>
</comment>
<feature type="compositionally biased region" description="Basic and acidic residues" evidence="1">
    <location>
        <begin position="171"/>
        <end position="182"/>
    </location>
</feature>
<sequence length="197" mass="19484">MTPPPAPHGPASEPVFVDASGRRAGRARRWALIVALPAAAYVIALGSSVLGGPTLPSALLPPTVPEAAQPAQPRSPEPDRGTSAGDGDTDSAAPSNGTTNDDPASDDPSSSNDDGSNDDGSSDDGSDDRPSTPSPTEQVTAPAPTTPAPTTSAPSPTPGRPTSPGNSDEAQAEHKKPAEERGSSSTAPGKAKATATP</sequence>
<proteinExistence type="predicted"/>
<evidence type="ECO:0000256" key="1">
    <source>
        <dbReference type="SAM" id="MobiDB-lite"/>
    </source>
</evidence>
<keyword evidence="2" id="KW-0472">Membrane</keyword>
<feature type="region of interest" description="Disordered" evidence="1">
    <location>
        <begin position="49"/>
        <end position="197"/>
    </location>
</feature>
<dbReference type="RefSeq" id="WP_149770611.1">
    <property type="nucleotide sequence ID" value="NZ_VDFQ02000005.1"/>
</dbReference>
<gene>
    <name evidence="3" type="ORF">FE697_015870</name>
</gene>
<feature type="region of interest" description="Disordered" evidence="1">
    <location>
        <begin position="1"/>
        <end position="24"/>
    </location>
</feature>
<feature type="compositionally biased region" description="Low complexity" evidence="1">
    <location>
        <begin position="98"/>
        <end position="114"/>
    </location>
</feature>
<dbReference type="Proteomes" id="UP000307768">
    <property type="component" value="Unassembled WGS sequence"/>
</dbReference>
<organism evidence="3 4">
    <name type="scientific">Mumia zhuanghuii</name>
    <dbReference type="NCBI Taxonomy" id="2585211"/>
    <lineage>
        <taxon>Bacteria</taxon>
        <taxon>Bacillati</taxon>
        <taxon>Actinomycetota</taxon>
        <taxon>Actinomycetes</taxon>
        <taxon>Propionibacteriales</taxon>
        <taxon>Nocardioidaceae</taxon>
        <taxon>Mumia</taxon>
    </lineage>
</organism>